<dbReference type="InterPro" id="IPR036704">
    <property type="entry name" value="RraA/RraA-like_sf"/>
</dbReference>
<feature type="binding site" evidence="5">
    <location>
        <position position="121"/>
    </location>
    <ligand>
        <name>Mg(2+)</name>
        <dbReference type="ChEBI" id="CHEBI:18420"/>
    </ligand>
</feature>
<evidence type="ECO:0000313" key="6">
    <source>
        <dbReference type="EMBL" id="AQZ50909.1"/>
    </source>
</evidence>
<dbReference type="GO" id="GO:0016829">
    <property type="term" value="F:lyase activity"/>
    <property type="evidence" value="ECO:0007669"/>
    <property type="project" value="UniProtKB-KW"/>
</dbReference>
<protein>
    <recommendedName>
        <fullName evidence="2">Putative 4-hydroxy-4-methyl-2-oxoglutarate aldolase</fullName>
    </recommendedName>
    <alternativeName>
        <fullName evidence="3">Regulator of ribonuclease activity homolog</fullName>
    </alternativeName>
    <alternativeName>
        <fullName evidence="4">RraA-like protein</fullName>
    </alternativeName>
</protein>
<evidence type="ECO:0000313" key="7">
    <source>
        <dbReference type="Proteomes" id="UP000191135"/>
    </source>
</evidence>
<dbReference type="AlphaFoldDB" id="A0A1U9YZP4"/>
<dbReference type="eggNOG" id="COG0684">
    <property type="taxonomic scope" value="Bacteria"/>
</dbReference>
<dbReference type="SUPFAM" id="SSF89562">
    <property type="entry name" value="RraA-like"/>
    <property type="match status" value="1"/>
</dbReference>
<comment type="cofactor">
    <cofactor evidence="5">
        <name>Mg(2+)</name>
        <dbReference type="ChEBI" id="CHEBI:18420"/>
    </cofactor>
</comment>
<dbReference type="Pfam" id="PF03737">
    <property type="entry name" value="RraA-like"/>
    <property type="match status" value="1"/>
</dbReference>
<dbReference type="InterPro" id="IPR005493">
    <property type="entry name" value="RraA/RraA-like"/>
</dbReference>
<name>A0A1U9YZP4_9HYPH</name>
<evidence type="ECO:0000256" key="2">
    <source>
        <dbReference type="ARBA" id="ARBA00016549"/>
    </source>
</evidence>
<keyword evidence="6" id="KW-0456">Lyase</keyword>
<keyword evidence="5" id="KW-0460">Magnesium</keyword>
<dbReference type="STRING" id="1122214.Mame_01558"/>
<reference evidence="6 7" key="1">
    <citation type="submission" date="2017-03" db="EMBL/GenBank/DDBJ databases">
        <title>Foreign affairs: Plasmid Transfer between Roseobacters and Rhizobia.</title>
        <authorList>
            <person name="Bartling P."/>
            <person name="Bunk B."/>
            <person name="Overmann J."/>
            <person name="Brinkmann H."/>
            <person name="Petersen J."/>
        </authorList>
    </citation>
    <scope>NUCLEOTIDE SEQUENCE [LARGE SCALE GENOMIC DNA]</scope>
    <source>
        <strain evidence="6 7">MACL11</strain>
    </source>
</reference>
<feature type="binding site" evidence="5">
    <location>
        <position position="120"/>
    </location>
    <ligand>
        <name>substrate</name>
    </ligand>
</feature>
<proteinExistence type="predicted"/>
<sequence length="225" mass="24072">MTIGFCVRKRRRAVSAALAEEFSKLPVANASDCMSRMFAGGSRLRPIHDPDGVLAGPALTVRARPGDNLMLHHALDIAEPGDVIVVDAGGDLTTATMGEIMVGIAQRNKVAGIIIYGAIRDAEEINRMKFPVYAAGVTHRGPYKDGPGEINTAIAIEGMVIEPGDLIIADGDGVLSIPYDEVETVLAATKKKFAAEQEEIARIAARTDDRSWVLNTLNARGCEFE</sequence>
<accession>A0A1U9YZP4</accession>
<dbReference type="EMBL" id="CP020330">
    <property type="protein sequence ID" value="AQZ50909.1"/>
    <property type="molecule type" value="Genomic_DNA"/>
</dbReference>
<dbReference type="RefSeq" id="WP_018067368.1">
    <property type="nucleotide sequence ID" value="NZ_AQWH01000039.1"/>
</dbReference>
<comment type="cofactor">
    <cofactor evidence="1">
        <name>a divalent metal cation</name>
        <dbReference type="ChEBI" id="CHEBI:60240"/>
    </cofactor>
</comment>
<evidence type="ECO:0000256" key="5">
    <source>
        <dbReference type="PIRSR" id="PIRSR605493-1"/>
    </source>
</evidence>
<dbReference type="PANTHER" id="PTHR33254:SF4">
    <property type="entry name" value="4-HYDROXY-4-METHYL-2-OXOGLUTARATE ALDOLASE 3-RELATED"/>
    <property type="match status" value="1"/>
</dbReference>
<evidence type="ECO:0000256" key="4">
    <source>
        <dbReference type="ARBA" id="ARBA00030169"/>
    </source>
</evidence>
<dbReference type="OrthoDB" id="9812532at2"/>
<dbReference type="CDD" id="cd16841">
    <property type="entry name" value="RraA_family"/>
    <property type="match status" value="1"/>
</dbReference>
<keyword evidence="5" id="KW-0479">Metal-binding</keyword>
<organism evidence="6 7">
    <name type="scientific">Martelella mediterranea DSM 17316</name>
    <dbReference type="NCBI Taxonomy" id="1122214"/>
    <lineage>
        <taxon>Bacteria</taxon>
        <taxon>Pseudomonadati</taxon>
        <taxon>Pseudomonadota</taxon>
        <taxon>Alphaproteobacteria</taxon>
        <taxon>Hyphomicrobiales</taxon>
        <taxon>Aurantimonadaceae</taxon>
        <taxon>Martelella</taxon>
    </lineage>
</organism>
<feature type="binding site" evidence="5">
    <location>
        <begin position="98"/>
        <end position="101"/>
    </location>
    <ligand>
        <name>substrate</name>
    </ligand>
</feature>
<dbReference type="PANTHER" id="PTHR33254">
    <property type="entry name" value="4-HYDROXY-4-METHYL-2-OXOGLUTARATE ALDOLASE 3-RELATED"/>
    <property type="match status" value="1"/>
</dbReference>
<evidence type="ECO:0000256" key="3">
    <source>
        <dbReference type="ARBA" id="ARBA00029596"/>
    </source>
</evidence>
<dbReference type="KEGG" id="mmed:Mame_01558"/>
<evidence type="ECO:0000256" key="1">
    <source>
        <dbReference type="ARBA" id="ARBA00001968"/>
    </source>
</evidence>
<dbReference type="GO" id="GO:0046872">
    <property type="term" value="F:metal ion binding"/>
    <property type="evidence" value="ECO:0007669"/>
    <property type="project" value="UniProtKB-KW"/>
</dbReference>
<dbReference type="Gene3D" id="3.50.30.40">
    <property type="entry name" value="Ribonuclease E inhibitor RraA/RraA-like"/>
    <property type="match status" value="1"/>
</dbReference>
<keyword evidence="7" id="KW-1185">Reference proteome</keyword>
<dbReference type="Proteomes" id="UP000191135">
    <property type="component" value="Chromosome"/>
</dbReference>
<gene>
    <name evidence="6" type="primary">proA_3</name>
    <name evidence="6" type="ORF">Mame_01558</name>
</gene>
<dbReference type="NCBIfam" id="NF004850">
    <property type="entry name" value="PRK06201.1"/>
    <property type="match status" value="1"/>
</dbReference>